<organism evidence="1 2">
    <name type="scientific">Coemansia nantahalensis</name>
    <dbReference type="NCBI Taxonomy" id="2789366"/>
    <lineage>
        <taxon>Eukaryota</taxon>
        <taxon>Fungi</taxon>
        <taxon>Fungi incertae sedis</taxon>
        <taxon>Zoopagomycota</taxon>
        <taxon>Kickxellomycotina</taxon>
        <taxon>Kickxellomycetes</taxon>
        <taxon>Kickxellales</taxon>
        <taxon>Kickxellaceae</taxon>
        <taxon>Coemansia</taxon>
    </lineage>
</organism>
<evidence type="ECO:0000313" key="1">
    <source>
        <dbReference type="EMBL" id="KAJ2773318.1"/>
    </source>
</evidence>
<comment type="caution">
    <text evidence="1">The sequence shown here is derived from an EMBL/GenBank/DDBJ whole genome shotgun (WGS) entry which is preliminary data.</text>
</comment>
<protein>
    <submittedName>
        <fullName evidence="1">Uncharacterized protein</fullName>
    </submittedName>
</protein>
<reference evidence="1" key="1">
    <citation type="submission" date="2022-07" db="EMBL/GenBank/DDBJ databases">
        <title>Phylogenomic reconstructions and comparative analyses of Kickxellomycotina fungi.</title>
        <authorList>
            <person name="Reynolds N.K."/>
            <person name="Stajich J.E."/>
            <person name="Barry K."/>
            <person name="Grigoriev I.V."/>
            <person name="Crous P."/>
            <person name="Smith M.E."/>
        </authorList>
    </citation>
    <scope>NUCLEOTIDE SEQUENCE</scope>
    <source>
        <strain evidence="1">CBS 109366</strain>
    </source>
</reference>
<evidence type="ECO:0000313" key="2">
    <source>
        <dbReference type="Proteomes" id="UP001140234"/>
    </source>
</evidence>
<name>A0ACC1K5A1_9FUNG</name>
<proteinExistence type="predicted"/>
<accession>A0ACC1K5A1</accession>
<keyword evidence="2" id="KW-1185">Reference proteome</keyword>
<gene>
    <name evidence="1" type="ORF">IWQ57_001351</name>
</gene>
<dbReference type="Proteomes" id="UP001140234">
    <property type="component" value="Unassembled WGS sequence"/>
</dbReference>
<sequence length="591" mass="63041">MLFVGDGVGVAAATCFEPGIGYERYGLIVGKAEAAPVHKARFTKVIPHPSFNPETFSNNIAIVMFPPLQPDTGRPQAFAASPEQWESKLHGMRGMTDANTWNDWILQNHQFLQTAGCAARSPLARDNPTDFMCSEAMLPSQYKQGCRLPFQYIYVSNGGKVAQAALYSHSSASSKESFCSNDVITNYYLNVANYVPWIASTIQGTVTNEVLPNGPAAPSNAAYKMSEPPVSSRPYFDIFSIFHGGRIYSLSKPVEVSGVPVDLRGQPLESAISIRSVETTTTTTTMTTTTTVEASTVTESTTTTQTTTSTVPSTVPVTSTASHTVTSTASSTTTLTTTDTQTSIVVASSVAMVTVTTDATTSSTATLTLTSTVSLLVCPLVTPCPAPGPGAGTTTVTQTTTATSTLVLTSYNFDFSGHVETGTGVQAPILATVTVTTTQKADTATVTTTVPAGSNPTTTSTTTVHRLVSATTTLPVKTVTSGSTSTVVSTEIDMESPPAQPVPPPQPWAIAMTIILLLLVMVVVGVLLFSWCRQRKRSRRQDDCPYFENQPPAYPPDYYSQGDVKGYAQTSYTHDERRSRYNSQGSYVGYY</sequence>
<dbReference type="EMBL" id="JANBUJ010000240">
    <property type="protein sequence ID" value="KAJ2773318.1"/>
    <property type="molecule type" value="Genomic_DNA"/>
</dbReference>